<gene>
    <name evidence="1" type="ORF">EVAR_57918_1</name>
</gene>
<keyword evidence="2" id="KW-1185">Reference proteome</keyword>
<dbReference type="Proteomes" id="UP000299102">
    <property type="component" value="Unassembled WGS sequence"/>
</dbReference>
<accession>A0A4C1ZVN1</accession>
<evidence type="ECO:0000313" key="2">
    <source>
        <dbReference type="Proteomes" id="UP000299102"/>
    </source>
</evidence>
<reference evidence="1 2" key="1">
    <citation type="journal article" date="2019" name="Commun. Biol.">
        <title>The bagworm genome reveals a unique fibroin gene that provides high tensile strength.</title>
        <authorList>
            <person name="Kono N."/>
            <person name="Nakamura H."/>
            <person name="Ohtoshi R."/>
            <person name="Tomita M."/>
            <person name="Numata K."/>
            <person name="Arakawa K."/>
        </authorList>
    </citation>
    <scope>NUCLEOTIDE SEQUENCE [LARGE SCALE GENOMIC DNA]</scope>
</reference>
<proteinExistence type="predicted"/>
<organism evidence="1 2">
    <name type="scientific">Eumeta variegata</name>
    <name type="common">Bagworm moth</name>
    <name type="synonym">Eumeta japonica</name>
    <dbReference type="NCBI Taxonomy" id="151549"/>
    <lineage>
        <taxon>Eukaryota</taxon>
        <taxon>Metazoa</taxon>
        <taxon>Ecdysozoa</taxon>
        <taxon>Arthropoda</taxon>
        <taxon>Hexapoda</taxon>
        <taxon>Insecta</taxon>
        <taxon>Pterygota</taxon>
        <taxon>Neoptera</taxon>
        <taxon>Endopterygota</taxon>
        <taxon>Lepidoptera</taxon>
        <taxon>Glossata</taxon>
        <taxon>Ditrysia</taxon>
        <taxon>Tineoidea</taxon>
        <taxon>Psychidae</taxon>
        <taxon>Oiketicinae</taxon>
        <taxon>Eumeta</taxon>
    </lineage>
</organism>
<dbReference type="AlphaFoldDB" id="A0A4C1ZVN1"/>
<protein>
    <submittedName>
        <fullName evidence="1">Uncharacterized protein</fullName>
    </submittedName>
</protein>
<name>A0A4C1ZVN1_EUMVA</name>
<comment type="caution">
    <text evidence="1">The sequence shown here is derived from an EMBL/GenBank/DDBJ whole genome shotgun (WGS) entry which is preliminary data.</text>
</comment>
<sequence>MYWVRFDRPQSYIRLSRKQTLDDTAKHHTIYEFLRFSAINYHVWEVLYLAYHNVDFLVAQLIKQFPFKLCAAAVSLLLGPLADGVEERLLVPRSRSRARLRRNATSHAFSCVQPAFIDL</sequence>
<evidence type="ECO:0000313" key="1">
    <source>
        <dbReference type="EMBL" id="GBP91738.1"/>
    </source>
</evidence>
<dbReference type="EMBL" id="BGZK01002203">
    <property type="protein sequence ID" value="GBP91738.1"/>
    <property type="molecule type" value="Genomic_DNA"/>
</dbReference>